<evidence type="ECO:0000313" key="11">
    <source>
        <dbReference type="Proteomes" id="UP000503222"/>
    </source>
</evidence>
<organism evidence="10 11">
    <name type="scientific">Sphingomonas piscis</name>
    <dbReference type="NCBI Taxonomy" id="2714943"/>
    <lineage>
        <taxon>Bacteria</taxon>
        <taxon>Pseudomonadati</taxon>
        <taxon>Pseudomonadota</taxon>
        <taxon>Alphaproteobacteria</taxon>
        <taxon>Sphingomonadales</taxon>
        <taxon>Sphingomonadaceae</taxon>
        <taxon>Sphingomonas</taxon>
    </lineage>
</organism>
<evidence type="ECO:0000256" key="5">
    <source>
        <dbReference type="PIRSR" id="PIRSR036492-1"/>
    </source>
</evidence>
<evidence type="ECO:0000256" key="8">
    <source>
        <dbReference type="SAM" id="MobiDB-lite"/>
    </source>
</evidence>
<evidence type="ECO:0000256" key="3">
    <source>
        <dbReference type="ARBA" id="ARBA00023027"/>
    </source>
</evidence>
<dbReference type="InterPro" id="IPR016162">
    <property type="entry name" value="Ald_DH_N"/>
</dbReference>
<proteinExistence type="inferred from homology"/>
<evidence type="ECO:0000256" key="4">
    <source>
        <dbReference type="PIRNR" id="PIRNR036492"/>
    </source>
</evidence>
<keyword evidence="11" id="KW-1185">Reference proteome</keyword>
<feature type="region of interest" description="Disordered" evidence="8">
    <location>
        <begin position="1"/>
        <end position="20"/>
    </location>
</feature>
<name>A0A6G7YM56_9SPHN</name>
<dbReference type="Proteomes" id="UP000503222">
    <property type="component" value="Chromosome"/>
</dbReference>
<evidence type="ECO:0000259" key="9">
    <source>
        <dbReference type="Pfam" id="PF00171"/>
    </source>
</evidence>
<dbReference type="Gene3D" id="3.40.605.10">
    <property type="entry name" value="Aldehyde Dehydrogenase, Chain A, domain 1"/>
    <property type="match status" value="1"/>
</dbReference>
<comment type="similarity">
    <text evidence="1 4 7">Belongs to the aldehyde dehydrogenase family.</text>
</comment>
<dbReference type="InterPro" id="IPR012394">
    <property type="entry name" value="Aldehyde_DH_NAD(P)"/>
</dbReference>
<dbReference type="CDD" id="cd07105">
    <property type="entry name" value="ALDH_SaliADH"/>
    <property type="match status" value="1"/>
</dbReference>
<gene>
    <name evidence="10" type="ORF">G7077_01570</name>
</gene>
<dbReference type="InterPro" id="IPR016163">
    <property type="entry name" value="Ald_DH_C"/>
</dbReference>
<feature type="domain" description="Aldehyde dehydrogenase" evidence="9">
    <location>
        <begin position="11"/>
        <end position="465"/>
    </location>
</feature>
<evidence type="ECO:0000313" key="10">
    <source>
        <dbReference type="EMBL" id="QIK77796.1"/>
    </source>
</evidence>
<feature type="active site" evidence="5">
    <location>
        <position position="278"/>
    </location>
</feature>
<dbReference type="InterPro" id="IPR016161">
    <property type="entry name" value="Ald_DH/histidinol_DH"/>
</dbReference>
<dbReference type="Pfam" id="PF00171">
    <property type="entry name" value="Aldedh"/>
    <property type="match status" value="1"/>
</dbReference>
<accession>A0A6G7YM56</accession>
<dbReference type="PANTHER" id="PTHR42986">
    <property type="entry name" value="BENZALDEHYDE DEHYDROGENASE YFMT"/>
    <property type="match status" value="1"/>
</dbReference>
<dbReference type="SUPFAM" id="SSF53720">
    <property type="entry name" value="ALDH-like"/>
    <property type="match status" value="1"/>
</dbReference>
<dbReference type="GO" id="GO:0016620">
    <property type="term" value="F:oxidoreductase activity, acting on the aldehyde or oxo group of donors, NAD or NADP as acceptor"/>
    <property type="evidence" value="ECO:0007669"/>
    <property type="project" value="InterPro"/>
</dbReference>
<dbReference type="AlphaFoldDB" id="A0A6G7YM56"/>
<keyword evidence="2 4" id="KW-0560">Oxidoreductase</keyword>
<evidence type="ECO:0000256" key="1">
    <source>
        <dbReference type="ARBA" id="ARBA00009986"/>
    </source>
</evidence>
<keyword evidence="3" id="KW-0520">NAD</keyword>
<evidence type="ECO:0000256" key="7">
    <source>
        <dbReference type="RuleBase" id="RU003345"/>
    </source>
</evidence>
<dbReference type="Gene3D" id="3.40.309.10">
    <property type="entry name" value="Aldehyde Dehydrogenase, Chain A, domain 2"/>
    <property type="match status" value="1"/>
</dbReference>
<dbReference type="KEGG" id="spii:G7077_01570"/>
<dbReference type="InterPro" id="IPR029510">
    <property type="entry name" value="Ald_DH_CS_GLU"/>
</dbReference>
<evidence type="ECO:0000256" key="6">
    <source>
        <dbReference type="PROSITE-ProRule" id="PRU10007"/>
    </source>
</evidence>
<dbReference type="GO" id="GO:0006081">
    <property type="term" value="P:aldehyde metabolic process"/>
    <property type="evidence" value="ECO:0007669"/>
    <property type="project" value="InterPro"/>
</dbReference>
<dbReference type="PROSITE" id="PS00687">
    <property type="entry name" value="ALDEHYDE_DEHYDR_GLU"/>
    <property type="match status" value="1"/>
</dbReference>
<dbReference type="InterPro" id="IPR015590">
    <property type="entry name" value="Aldehyde_DH_dom"/>
</dbReference>
<dbReference type="PIRSF" id="PIRSF036492">
    <property type="entry name" value="ALDH"/>
    <property type="match status" value="1"/>
</dbReference>
<dbReference type="FunFam" id="3.40.309.10:FF:000010">
    <property type="entry name" value="Gamma-aminobutyraldehyde dehydrogenase"/>
    <property type="match status" value="1"/>
</dbReference>
<reference evidence="10 11" key="1">
    <citation type="submission" date="2020-03" db="EMBL/GenBank/DDBJ databases">
        <title>Sphingomonas sp. nov., isolated from fish.</title>
        <authorList>
            <person name="Hyun D.-W."/>
            <person name="Bae J.-W."/>
        </authorList>
    </citation>
    <scope>NUCLEOTIDE SEQUENCE [LARGE SCALE GENOMIC DNA]</scope>
    <source>
        <strain evidence="10 11">HDW15B</strain>
    </source>
</reference>
<protein>
    <recommendedName>
        <fullName evidence="4">Aldehyde dehydrogenase</fullName>
    </recommendedName>
</protein>
<dbReference type="EMBL" id="CP049869">
    <property type="protein sequence ID" value="QIK77796.1"/>
    <property type="molecule type" value="Genomic_DNA"/>
</dbReference>
<sequence>MATIAPPETGSTTFTRNNPVTGAEATTAKAFTVADANAAAEAAARAFPAWSALGPNARRAMLNKAAAALEAKADQFVDAMMGEIGATEGWARFNLMLAAGMVREAAALTTQIGGEVIPSDKPGCIAMALREPVGVMLGIAPWNAPIILGVRAVAVPLACGNTVVLKASEQCPRTHSLIAEAFAEAGLPEGAVSIVTNAPKDAGEIVGALIDNPHVRRINFTGSTGVGRIIAKRAAEHLKPVLLELGGKAPMIVLEDADLDEAVKAAAFGAFMNQGQICMSTERIIVVESVADAFAEKFAEKARSMPVGDPREGKTPLGAVVDKSTVECVKGLIEDALGHGARQLVGGDANGVLMPAHVIDGVTQDMRLFRDESFGPVVGITRARDEAHAIELANDTEYGLSAAVFTRDTARGLRVAKQIKSGICHVNGPTVHDEAQMPFGGVKASGYGRFGGKAGIDAFTELRWITIETQPGHYPI</sequence>
<evidence type="ECO:0000256" key="2">
    <source>
        <dbReference type="ARBA" id="ARBA00023002"/>
    </source>
</evidence>
<feature type="active site" evidence="5 6">
    <location>
        <position position="244"/>
    </location>
</feature>
<feature type="compositionally biased region" description="Polar residues" evidence="8">
    <location>
        <begin position="9"/>
        <end position="20"/>
    </location>
</feature>
<dbReference type="PANTHER" id="PTHR42986:SF1">
    <property type="entry name" value="BENZALDEHYDE DEHYDROGENASE YFMT"/>
    <property type="match status" value="1"/>
</dbReference>
<dbReference type="RefSeq" id="WP_166410191.1">
    <property type="nucleotide sequence ID" value="NZ_CP049869.1"/>
</dbReference>